<feature type="transmembrane region" description="Helical" evidence="1">
    <location>
        <begin position="133"/>
        <end position="160"/>
    </location>
</feature>
<feature type="transmembrane region" description="Helical" evidence="1">
    <location>
        <begin position="100"/>
        <end position="121"/>
    </location>
</feature>
<feature type="transmembrane region" description="Helical" evidence="1">
    <location>
        <begin position="167"/>
        <end position="185"/>
    </location>
</feature>
<evidence type="ECO:0000313" key="2">
    <source>
        <dbReference type="EMBL" id="TQL86225.1"/>
    </source>
</evidence>
<dbReference type="AlphaFoldDB" id="A0A543BN15"/>
<gene>
    <name evidence="2" type="ORF">FB560_1875</name>
</gene>
<dbReference type="Proteomes" id="UP000317209">
    <property type="component" value="Unassembled WGS sequence"/>
</dbReference>
<feature type="transmembrane region" description="Helical" evidence="1">
    <location>
        <begin position="50"/>
        <end position="68"/>
    </location>
</feature>
<dbReference type="OrthoDB" id="3174471at2"/>
<dbReference type="EMBL" id="VFOX01000001">
    <property type="protein sequence ID" value="TQL86225.1"/>
    <property type="molecule type" value="Genomic_DNA"/>
</dbReference>
<organism evidence="2 3">
    <name type="scientific">Microbacterium saperdae</name>
    <dbReference type="NCBI Taxonomy" id="69368"/>
    <lineage>
        <taxon>Bacteria</taxon>
        <taxon>Bacillati</taxon>
        <taxon>Actinomycetota</taxon>
        <taxon>Actinomycetes</taxon>
        <taxon>Micrococcales</taxon>
        <taxon>Microbacteriaceae</taxon>
        <taxon>Microbacterium</taxon>
    </lineage>
</organism>
<name>A0A543BN15_9MICO</name>
<protein>
    <submittedName>
        <fullName evidence="2">ABC-2 type transport system permease protein</fullName>
    </submittedName>
</protein>
<evidence type="ECO:0000256" key="1">
    <source>
        <dbReference type="SAM" id="Phobius"/>
    </source>
</evidence>
<dbReference type="RefSeq" id="WP_141872101.1">
    <property type="nucleotide sequence ID" value="NZ_VFOX01000001.1"/>
</dbReference>
<sequence length="254" mass="26603">MRLILIAGTHTQIARRQKVLWSAAIPLIAFALLLAITSPAAPRTGGTADLAFTGQMIVLFAGIAYAAAFSDFFTARGRAGIHEVEASTPTPSLALRAARVLGTFAVIIVPSLVCMLAWGGWQSIHGQPFAVPAAIAVTVSIIAPGGLIAMSLSALLGVLLPRGFARVAAVLVWLWLVFSTPLIPLPTLNGTVLNIVGDYVAAGLFHGRPIYDPSGLLGPAPTPWLAIVSLLWQLALILALLIAGSLLADARRRR</sequence>
<evidence type="ECO:0000313" key="3">
    <source>
        <dbReference type="Proteomes" id="UP000317209"/>
    </source>
</evidence>
<accession>A0A543BN15</accession>
<keyword evidence="1" id="KW-0812">Transmembrane</keyword>
<feature type="transmembrane region" description="Helical" evidence="1">
    <location>
        <begin position="20"/>
        <end position="38"/>
    </location>
</feature>
<feature type="transmembrane region" description="Helical" evidence="1">
    <location>
        <begin position="224"/>
        <end position="248"/>
    </location>
</feature>
<keyword evidence="1" id="KW-0472">Membrane</keyword>
<comment type="caution">
    <text evidence="2">The sequence shown here is derived from an EMBL/GenBank/DDBJ whole genome shotgun (WGS) entry which is preliminary data.</text>
</comment>
<keyword evidence="1" id="KW-1133">Transmembrane helix</keyword>
<proteinExistence type="predicted"/>
<keyword evidence="3" id="KW-1185">Reference proteome</keyword>
<reference evidence="2 3" key="1">
    <citation type="submission" date="2019-06" db="EMBL/GenBank/DDBJ databases">
        <title>Sequencing the genomes of 1000 actinobacteria strains.</title>
        <authorList>
            <person name="Klenk H.-P."/>
        </authorList>
    </citation>
    <scope>NUCLEOTIDE SEQUENCE [LARGE SCALE GENOMIC DNA]</scope>
    <source>
        <strain evidence="2 3">DSM 20169</strain>
    </source>
</reference>